<dbReference type="EMBL" id="UXEP01000001">
    <property type="protein sequence ID" value="VDC41585.1"/>
    <property type="molecule type" value="Genomic_DNA"/>
</dbReference>
<sequence length="719" mass="81560" precursor="true">MNKRFLKSVAILGLTSTALGMAQPVGAIVNGNYRLEKNIENDIKSIQDGTDFSNLHQKHLVKIAYQQLSKLLDEMGGYSTSLVYTDSVYKNALDELTSSAVTYGGYLTRLRLQVEQEGTSNVYYNHFKEESEKIDQELKVLASKKDLESKTSRQKRVKELKQQKSSLRYLVSGIDKLSTKKVNYLTKNLQDDLNRFKQSVYDIQIQLFKSNPSLYPYGQLYVDYLTKYYSRTDLKKQFVDDYGETAQKYLTTMENIFEKEDQINALYEAYKNTNLSDEVEELRAVKDVVLLADSKLYSDDYYNEIVNLKDASDALDQLNEEIQSFFKKIKKDVPDKLPRFSLYQYLVNYRDSSDKQKSYLKKVIEEVKEVVGSYAKETKEKTLIVQVDNQLKLSELDLPLTNKDPKSGYVILDEEYDDYYDNDGLLKDEFKKNKESKTKSSSKEMVLELKNETSTSRLIPQITVHNSVMPFYQAKRVETFTIESPVTFSGKNNSKTLSSLEGYGSTAVLGTIGGSNISNLSGLSGEKSLPYPQLIGGSNITPLVGSEGGYLNIELRTHASEAPVTSESTQNAQLSDESEKSDNVTITYKVFEPQETSQVSEEPKVIEEPSVQKSQEILDTSQVSEETKNKDSLDEYTKSQINFWIGDFSSTLNQLTPEQLADEKLEGLISRGQKLRKKLDNALGEGKYNGDLKRDLDQLETISNAISRIMENNTVTVAQ</sequence>
<feature type="signal peptide" evidence="2">
    <location>
        <begin position="1"/>
        <end position="22"/>
    </location>
</feature>
<dbReference type="Proteomes" id="UP000280759">
    <property type="component" value="Unassembled WGS sequence"/>
</dbReference>
<feature type="compositionally biased region" description="Polar residues" evidence="1">
    <location>
        <begin position="611"/>
        <end position="624"/>
    </location>
</feature>
<dbReference type="RefSeq" id="WP_125073637.1">
    <property type="nucleotide sequence ID" value="NZ_UXEP01000001.1"/>
</dbReference>
<evidence type="ECO:0000256" key="1">
    <source>
        <dbReference type="SAM" id="MobiDB-lite"/>
    </source>
</evidence>
<proteinExistence type="predicted"/>
<keyword evidence="4" id="KW-1185">Reference proteome</keyword>
<protein>
    <submittedName>
        <fullName evidence="3">Uncharacterized protein</fullName>
    </submittedName>
</protein>
<keyword evidence="2" id="KW-0732">Signal</keyword>
<feature type="region of interest" description="Disordered" evidence="1">
    <location>
        <begin position="594"/>
        <end position="631"/>
    </location>
</feature>
<accession>A0A3P5Y6A7</accession>
<organism evidence="3 4">
    <name type="scientific">Streptococcus canis</name>
    <dbReference type="NCBI Taxonomy" id="1329"/>
    <lineage>
        <taxon>Bacteria</taxon>
        <taxon>Bacillati</taxon>
        <taxon>Bacillota</taxon>
        <taxon>Bacilli</taxon>
        <taxon>Lactobacillales</taxon>
        <taxon>Streptococcaceae</taxon>
        <taxon>Streptococcus</taxon>
    </lineage>
</organism>
<dbReference type="SUPFAM" id="SSF101094">
    <property type="entry name" value="Staphylocoagulase"/>
    <property type="match status" value="1"/>
</dbReference>
<name>A0A3P5Y6A7_STRCB</name>
<feature type="region of interest" description="Disordered" evidence="1">
    <location>
        <begin position="561"/>
        <end position="580"/>
    </location>
</feature>
<evidence type="ECO:0000256" key="2">
    <source>
        <dbReference type="SAM" id="SignalP"/>
    </source>
</evidence>
<evidence type="ECO:0000313" key="3">
    <source>
        <dbReference type="EMBL" id="VDC41585.1"/>
    </source>
</evidence>
<feature type="compositionally biased region" description="Polar residues" evidence="1">
    <location>
        <begin position="563"/>
        <end position="575"/>
    </location>
</feature>
<gene>
    <name evidence="3" type="ORF">FMV2238Y02_00730</name>
</gene>
<evidence type="ECO:0000313" key="4">
    <source>
        <dbReference type="Proteomes" id="UP000280759"/>
    </source>
</evidence>
<feature type="chain" id="PRO_5039552977" evidence="2">
    <location>
        <begin position="23"/>
        <end position="719"/>
    </location>
</feature>
<dbReference type="AlphaFoldDB" id="A0A3P5Y6A7"/>
<reference evidence="3 4" key="1">
    <citation type="submission" date="2018-10" db="EMBL/GenBank/DDBJ databases">
        <authorList>
            <consortium name="Molecular Microbiology and Infection Unit (UMMI)"/>
            <person name="Machado M."/>
        </authorList>
    </citation>
    <scope>NUCLEOTIDE SEQUENCE [LARGE SCALE GENOMIC DNA]</scope>
    <source>
        <strain evidence="3">FMV2238.02</strain>
    </source>
</reference>